<feature type="domain" description="Peptidase S1" evidence="6">
    <location>
        <begin position="49"/>
        <end position="351"/>
    </location>
</feature>
<dbReference type="PROSITE" id="PS00135">
    <property type="entry name" value="TRYPSIN_SER"/>
    <property type="match status" value="1"/>
</dbReference>
<keyword evidence="5" id="KW-0812">Transmembrane</keyword>
<comment type="similarity">
    <text evidence="1">Belongs to the peptidase S1 family.</text>
</comment>
<evidence type="ECO:0000256" key="3">
    <source>
        <dbReference type="RuleBase" id="RU363034"/>
    </source>
</evidence>
<dbReference type="CDD" id="cd00190">
    <property type="entry name" value="Tryp_SPc"/>
    <property type="match status" value="1"/>
</dbReference>
<keyword evidence="9" id="KW-1185">Reference proteome</keyword>
<evidence type="ECO:0000256" key="4">
    <source>
        <dbReference type="SAM" id="MobiDB-lite"/>
    </source>
</evidence>
<dbReference type="PROSITE" id="PS50835">
    <property type="entry name" value="IG_LIKE"/>
    <property type="match status" value="1"/>
</dbReference>
<evidence type="ECO:0000259" key="6">
    <source>
        <dbReference type="PROSITE" id="PS50240"/>
    </source>
</evidence>
<keyword evidence="3" id="KW-0720">Serine protease</keyword>
<feature type="transmembrane region" description="Helical" evidence="5">
    <location>
        <begin position="20"/>
        <end position="41"/>
    </location>
</feature>
<dbReference type="Gene3D" id="2.40.10.10">
    <property type="entry name" value="Trypsin-like serine proteases"/>
    <property type="match status" value="1"/>
</dbReference>
<evidence type="ECO:0000313" key="9">
    <source>
        <dbReference type="Proteomes" id="UP001284601"/>
    </source>
</evidence>
<name>A0ABU4HQY7_9ACTN</name>
<organism evidence="8 9">
    <name type="scientific">Conexibacter stalactiti</name>
    <dbReference type="NCBI Taxonomy" id="1940611"/>
    <lineage>
        <taxon>Bacteria</taxon>
        <taxon>Bacillati</taxon>
        <taxon>Actinomycetota</taxon>
        <taxon>Thermoleophilia</taxon>
        <taxon>Solirubrobacterales</taxon>
        <taxon>Conexibacteraceae</taxon>
        <taxon>Conexibacter</taxon>
    </lineage>
</organism>
<dbReference type="EMBL" id="JAWSTH010000017">
    <property type="protein sequence ID" value="MDW5594484.1"/>
    <property type="molecule type" value="Genomic_DNA"/>
</dbReference>
<dbReference type="GO" id="GO:0008233">
    <property type="term" value="F:peptidase activity"/>
    <property type="evidence" value="ECO:0007669"/>
    <property type="project" value="UniProtKB-KW"/>
</dbReference>
<keyword evidence="5" id="KW-0472">Membrane</keyword>
<keyword evidence="3" id="KW-0378">Hydrolase</keyword>
<sequence>MSLQGVFEALVRRAGRRTGLLLVVTSVVLSVAFWVVFAAVASAARPQPADGGPAPGIINPDEDETDLPWQAGLIQIDSNGEIAIPLSIYCGATVRDATHVITAAHCVPDDAAADVGVVAGVFDRTEPSGRDPQLRRVAAITSHRDYDSATKVNDLALLTLATPLELGPGTVEPLPVVAAGSDDRGGFAVISGWGDTDAQTEGGQPPDRLRYGFVEVLDDAACGGYGARYIAPVMLCAAGAASDGSVIDTCQGDSGGPLARFDGNVVDALIGVVSWGKGCAVPGFPGIYTRLANAELNAFATQPNPPARLEPVTPPVVTGTPRAGDAVTCATGQWTDPAPQTTVTWLSAAVDAAGRLTDVRADGSGPTLTLPDGLTGRVLACQVRAVNAGGARTMVSRTAGPVAVRPPAPPPPPPGPPGPPVVTPAGDLLAPVVEVTRRNCARRRCTLTLVARDSGGDAVRASVAWERVSGCRKGKPGKRCRAIRRAGARRAGAGIFRLRTPRLAAARYRFTVTAWDAAGNRSRAVSVVLRVR</sequence>
<comment type="caution">
    <text evidence="8">The sequence shown here is derived from an EMBL/GenBank/DDBJ whole genome shotgun (WGS) entry which is preliminary data.</text>
</comment>
<evidence type="ECO:0000256" key="1">
    <source>
        <dbReference type="ARBA" id="ARBA00007664"/>
    </source>
</evidence>
<dbReference type="SUPFAM" id="SSF50494">
    <property type="entry name" value="Trypsin-like serine proteases"/>
    <property type="match status" value="1"/>
</dbReference>
<gene>
    <name evidence="8" type="ORF">R7226_09055</name>
</gene>
<dbReference type="InterPro" id="IPR001314">
    <property type="entry name" value="Peptidase_S1A"/>
</dbReference>
<feature type="compositionally biased region" description="Pro residues" evidence="4">
    <location>
        <begin position="404"/>
        <end position="422"/>
    </location>
</feature>
<dbReference type="PROSITE" id="PS00134">
    <property type="entry name" value="TRYPSIN_HIS"/>
    <property type="match status" value="1"/>
</dbReference>
<evidence type="ECO:0000259" key="7">
    <source>
        <dbReference type="PROSITE" id="PS50835"/>
    </source>
</evidence>
<dbReference type="Proteomes" id="UP001284601">
    <property type="component" value="Unassembled WGS sequence"/>
</dbReference>
<keyword evidence="5" id="KW-1133">Transmembrane helix</keyword>
<reference evidence="9" key="1">
    <citation type="submission" date="2023-07" db="EMBL/GenBank/DDBJ databases">
        <title>Conexibacter stalactiti sp. nov., isolated from stalactites in a lava cave and emended description of the genus Conexibacter.</title>
        <authorList>
            <person name="Lee S.D."/>
        </authorList>
    </citation>
    <scope>NUCLEOTIDE SEQUENCE [LARGE SCALE GENOMIC DNA]</scope>
    <source>
        <strain evidence="9">KCTC 39840</strain>
    </source>
</reference>
<keyword evidence="3 8" id="KW-0645">Protease</keyword>
<accession>A0ABU4HQY7</accession>
<feature type="domain" description="Ig-like" evidence="7">
    <location>
        <begin position="305"/>
        <end position="398"/>
    </location>
</feature>
<dbReference type="PANTHER" id="PTHR24276">
    <property type="entry name" value="POLYSERASE-RELATED"/>
    <property type="match status" value="1"/>
</dbReference>
<dbReference type="PRINTS" id="PR00722">
    <property type="entry name" value="CHYMOTRYPSIN"/>
</dbReference>
<dbReference type="SMART" id="SM00020">
    <property type="entry name" value="Tryp_SPc"/>
    <property type="match status" value="1"/>
</dbReference>
<dbReference type="InterPro" id="IPR001254">
    <property type="entry name" value="Trypsin_dom"/>
</dbReference>
<evidence type="ECO:0000256" key="2">
    <source>
        <dbReference type="ARBA" id="ARBA00023157"/>
    </source>
</evidence>
<dbReference type="Pfam" id="PF00089">
    <property type="entry name" value="Trypsin"/>
    <property type="match status" value="1"/>
</dbReference>
<feature type="region of interest" description="Disordered" evidence="4">
    <location>
        <begin position="401"/>
        <end position="425"/>
    </location>
</feature>
<dbReference type="RefSeq" id="WP_318596752.1">
    <property type="nucleotide sequence ID" value="NZ_JAWSTH010000017.1"/>
</dbReference>
<evidence type="ECO:0000313" key="8">
    <source>
        <dbReference type="EMBL" id="MDW5594484.1"/>
    </source>
</evidence>
<dbReference type="InterPro" id="IPR050430">
    <property type="entry name" value="Peptidase_S1"/>
</dbReference>
<dbReference type="InterPro" id="IPR043504">
    <property type="entry name" value="Peptidase_S1_PA_chymotrypsin"/>
</dbReference>
<dbReference type="PANTHER" id="PTHR24276:SF91">
    <property type="entry name" value="AT26814P-RELATED"/>
    <property type="match status" value="1"/>
</dbReference>
<keyword evidence="2" id="KW-1015">Disulfide bond</keyword>
<dbReference type="InterPro" id="IPR009003">
    <property type="entry name" value="Peptidase_S1_PA"/>
</dbReference>
<dbReference type="PROSITE" id="PS50240">
    <property type="entry name" value="TRYPSIN_DOM"/>
    <property type="match status" value="1"/>
</dbReference>
<proteinExistence type="inferred from homology"/>
<dbReference type="InterPro" id="IPR007110">
    <property type="entry name" value="Ig-like_dom"/>
</dbReference>
<protein>
    <submittedName>
        <fullName evidence="8">Serine protease</fullName>
    </submittedName>
</protein>
<dbReference type="InterPro" id="IPR033116">
    <property type="entry name" value="TRYPSIN_SER"/>
</dbReference>
<dbReference type="InterPro" id="IPR018114">
    <property type="entry name" value="TRYPSIN_HIS"/>
</dbReference>
<evidence type="ECO:0000256" key="5">
    <source>
        <dbReference type="SAM" id="Phobius"/>
    </source>
</evidence>
<dbReference type="GO" id="GO:0006508">
    <property type="term" value="P:proteolysis"/>
    <property type="evidence" value="ECO:0007669"/>
    <property type="project" value="UniProtKB-KW"/>
</dbReference>